<accession>A0A0Q1BI87</accession>
<evidence type="ECO:0000313" key="2">
    <source>
        <dbReference type="Proteomes" id="UP000050443"/>
    </source>
</evidence>
<sequence>MLHKSKSRFKIEKIEFIGKEIINLDDVAIDVAIPDVINNLYLITIKEL</sequence>
<dbReference type="STRING" id="362413.RC62_287"/>
<reference evidence="1 2" key="1">
    <citation type="submission" date="2014-09" db="EMBL/GenBank/DDBJ databases">
        <title>Genome sequence of Flavobacterium aquidurense RC62.</title>
        <authorList>
            <person name="Kim J.F."/>
            <person name="Kwak M.-J."/>
        </authorList>
    </citation>
    <scope>NUCLEOTIDE SEQUENCE [LARGE SCALE GENOMIC DNA]</scope>
    <source>
        <strain evidence="1 2">RC62</strain>
    </source>
</reference>
<organism evidence="1 2">
    <name type="scientific">Flavobacterium aquidurense</name>
    <dbReference type="NCBI Taxonomy" id="362413"/>
    <lineage>
        <taxon>Bacteria</taxon>
        <taxon>Pseudomonadati</taxon>
        <taxon>Bacteroidota</taxon>
        <taxon>Flavobacteriia</taxon>
        <taxon>Flavobacteriales</taxon>
        <taxon>Flavobacteriaceae</taxon>
        <taxon>Flavobacterium</taxon>
    </lineage>
</organism>
<dbReference type="PATRIC" id="fig|362413.3.peg.274"/>
<protein>
    <submittedName>
        <fullName evidence="1">Uncharacterized protein</fullName>
    </submittedName>
</protein>
<evidence type="ECO:0000313" key="1">
    <source>
        <dbReference type="EMBL" id="KQB40397.1"/>
    </source>
</evidence>
<dbReference type="AlphaFoldDB" id="A0A0Q1BI87"/>
<dbReference type="Proteomes" id="UP000050443">
    <property type="component" value="Unassembled WGS sequence"/>
</dbReference>
<name>A0A0Q1BI87_9FLAO</name>
<proteinExistence type="predicted"/>
<dbReference type="EMBL" id="JRLF01000010">
    <property type="protein sequence ID" value="KQB40397.1"/>
    <property type="molecule type" value="Genomic_DNA"/>
</dbReference>
<comment type="caution">
    <text evidence="1">The sequence shown here is derived from an EMBL/GenBank/DDBJ whole genome shotgun (WGS) entry which is preliminary data.</text>
</comment>
<gene>
    <name evidence="1" type="ORF">RC62_287</name>
</gene>